<feature type="domain" description="OmpA-like" evidence="5">
    <location>
        <begin position="58"/>
        <end position="174"/>
    </location>
</feature>
<evidence type="ECO:0000256" key="1">
    <source>
        <dbReference type="ARBA" id="ARBA00004442"/>
    </source>
</evidence>
<organism evidence="6 7">
    <name type="scientific">Gemmobacter lanyuensis</name>
    <dbReference type="NCBI Taxonomy" id="1054497"/>
    <lineage>
        <taxon>Bacteria</taxon>
        <taxon>Pseudomonadati</taxon>
        <taxon>Pseudomonadota</taxon>
        <taxon>Alphaproteobacteria</taxon>
        <taxon>Rhodobacterales</taxon>
        <taxon>Paracoccaceae</taxon>
        <taxon>Gemmobacter</taxon>
    </lineage>
</organism>
<dbReference type="Gene3D" id="3.30.1330.60">
    <property type="entry name" value="OmpA-like domain"/>
    <property type="match status" value="1"/>
</dbReference>
<dbReference type="PANTHER" id="PTHR30329:SF21">
    <property type="entry name" value="LIPOPROTEIN YIAD-RELATED"/>
    <property type="match status" value="1"/>
</dbReference>
<gene>
    <name evidence="6" type="ORF">GCM10011452_09670</name>
</gene>
<keyword evidence="3" id="KW-0998">Cell outer membrane</keyword>
<name>A0A918INN2_9RHOB</name>
<proteinExistence type="predicted"/>
<comment type="caution">
    <text evidence="6">The sequence shown here is derived from an EMBL/GenBank/DDBJ whole genome shotgun (WGS) entry which is preliminary data.</text>
</comment>
<evidence type="ECO:0000256" key="3">
    <source>
        <dbReference type="ARBA" id="ARBA00023237"/>
    </source>
</evidence>
<dbReference type="InterPro" id="IPR006664">
    <property type="entry name" value="OMP_bac"/>
</dbReference>
<evidence type="ECO:0000313" key="7">
    <source>
        <dbReference type="Proteomes" id="UP000628984"/>
    </source>
</evidence>
<dbReference type="EMBL" id="BMYQ01000001">
    <property type="protein sequence ID" value="GGW24227.1"/>
    <property type="molecule type" value="Genomic_DNA"/>
</dbReference>
<dbReference type="InterPro" id="IPR050330">
    <property type="entry name" value="Bact_OuterMem_StrucFunc"/>
</dbReference>
<dbReference type="Pfam" id="PF00691">
    <property type="entry name" value="OmpA"/>
    <property type="match status" value="1"/>
</dbReference>
<evidence type="ECO:0000313" key="6">
    <source>
        <dbReference type="EMBL" id="GGW24227.1"/>
    </source>
</evidence>
<accession>A0A918INN2</accession>
<reference evidence="6" key="1">
    <citation type="journal article" date="2014" name="Int. J. Syst. Evol. Microbiol.">
        <title>Complete genome sequence of Corynebacterium casei LMG S-19264T (=DSM 44701T), isolated from a smear-ripened cheese.</title>
        <authorList>
            <consortium name="US DOE Joint Genome Institute (JGI-PGF)"/>
            <person name="Walter F."/>
            <person name="Albersmeier A."/>
            <person name="Kalinowski J."/>
            <person name="Ruckert C."/>
        </authorList>
    </citation>
    <scope>NUCLEOTIDE SEQUENCE</scope>
    <source>
        <strain evidence="6">KCTC 23714</strain>
    </source>
</reference>
<reference evidence="6" key="2">
    <citation type="submission" date="2020-09" db="EMBL/GenBank/DDBJ databases">
        <authorList>
            <person name="Sun Q."/>
            <person name="Kim S."/>
        </authorList>
    </citation>
    <scope>NUCLEOTIDE SEQUENCE</scope>
    <source>
        <strain evidence="6">KCTC 23714</strain>
    </source>
</reference>
<evidence type="ECO:0000256" key="4">
    <source>
        <dbReference type="PROSITE-ProRule" id="PRU00473"/>
    </source>
</evidence>
<keyword evidence="7" id="KW-1185">Reference proteome</keyword>
<dbReference type="PRINTS" id="PR01021">
    <property type="entry name" value="OMPADOMAIN"/>
</dbReference>
<dbReference type="AlphaFoldDB" id="A0A918INN2"/>
<dbReference type="CDD" id="cd07185">
    <property type="entry name" value="OmpA_C-like"/>
    <property type="match status" value="1"/>
</dbReference>
<dbReference type="RefSeq" id="WP_189632654.1">
    <property type="nucleotide sequence ID" value="NZ_BMYQ01000001.1"/>
</dbReference>
<evidence type="ECO:0000259" key="5">
    <source>
        <dbReference type="PROSITE" id="PS51123"/>
    </source>
</evidence>
<dbReference type="PROSITE" id="PS51123">
    <property type="entry name" value="OMPA_2"/>
    <property type="match status" value="1"/>
</dbReference>
<dbReference type="PANTHER" id="PTHR30329">
    <property type="entry name" value="STATOR ELEMENT OF FLAGELLAR MOTOR COMPLEX"/>
    <property type="match status" value="1"/>
</dbReference>
<protein>
    <submittedName>
        <fullName evidence="6">Membrane protein</fullName>
    </submittedName>
</protein>
<dbReference type="Proteomes" id="UP000628984">
    <property type="component" value="Unassembled WGS sequence"/>
</dbReference>
<comment type="subcellular location">
    <subcellularLocation>
        <location evidence="1">Cell outer membrane</location>
    </subcellularLocation>
</comment>
<evidence type="ECO:0000256" key="2">
    <source>
        <dbReference type="ARBA" id="ARBA00023136"/>
    </source>
</evidence>
<dbReference type="InterPro" id="IPR036737">
    <property type="entry name" value="OmpA-like_sf"/>
</dbReference>
<keyword evidence="2 4" id="KW-0472">Membrane</keyword>
<dbReference type="PROSITE" id="PS51257">
    <property type="entry name" value="PROKAR_LIPOPROTEIN"/>
    <property type="match status" value="1"/>
</dbReference>
<sequence length="215" mass="23259">MQRQIRSLAAAVALVALGGCVSGDREAGADVDGGHFGNATMQNSMAQINAGEARILLSRKFASEVPATITFPFNSASLTAESAAVLNQQANWMSQFPELRFSVYGHTDLVGSNAYNKALGRKRAETVVAYLAARGISRNRLQALVSYGETQPIVMTEQPEMRNRRTVTEVSGFLKRQNAPLNGKYAAVIMREYVDSAVRPIKPPTNVQSQVVQGN</sequence>
<dbReference type="InterPro" id="IPR006665">
    <property type="entry name" value="OmpA-like"/>
</dbReference>
<dbReference type="SUPFAM" id="SSF103088">
    <property type="entry name" value="OmpA-like"/>
    <property type="match status" value="1"/>
</dbReference>
<dbReference type="GO" id="GO:0009279">
    <property type="term" value="C:cell outer membrane"/>
    <property type="evidence" value="ECO:0007669"/>
    <property type="project" value="UniProtKB-SubCell"/>
</dbReference>